<name>A0A9P9YB33_9MUSC</name>
<keyword evidence="1" id="KW-0812">Transmembrane</keyword>
<dbReference type="EMBL" id="JAMKOV010000111">
    <property type="protein sequence ID" value="KAI8033671.1"/>
    <property type="molecule type" value="Genomic_DNA"/>
</dbReference>
<evidence type="ECO:0000313" key="3">
    <source>
        <dbReference type="Proteomes" id="UP001059596"/>
    </source>
</evidence>
<keyword evidence="1" id="KW-0472">Membrane</keyword>
<evidence type="ECO:0000256" key="1">
    <source>
        <dbReference type="SAM" id="Phobius"/>
    </source>
</evidence>
<proteinExistence type="predicted"/>
<comment type="caution">
    <text evidence="2">The sequence shown here is derived from an EMBL/GenBank/DDBJ whole genome shotgun (WGS) entry which is preliminary data.</text>
</comment>
<feature type="transmembrane region" description="Helical" evidence="1">
    <location>
        <begin position="20"/>
        <end position="42"/>
    </location>
</feature>
<dbReference type="Proteomes" id="UP001059596">
    <property type="component" value="Unassembled WGS sequence"/>
</dbReference>
<keyword evidence="1" id="KW-1133">Transmembrane helix</keyword>
<keyword evidence="3" id="KW-1185">Reference proteome</keyword>
<dbReference type="AlphaFoldDB" id="A0A9P9YB33"/>
<gene>
    <name evidence="2" type="ORF">M5D96_013549</name>
</gene>
<organism evidence="2 3">
    <name type="scientific">Drosophila gunungcola</name>
    <name type="common">fruit fly</name>
    <dbReference type="NCBI Taxonomy" id="103775"/>
    <lineage>
        <taxon>Eukaryota</taxon>
        <taxon>Metazoa</taxon>
        <taxon>Ecdysozoa</taxon>
        <taxon>Arthropoda</taxon>
        <taxon>Hexapoda</taxon>
        <taxon>Insecta</taxon>
        <taxon>Pterygota</taxon>
        <taxon>Neoptera</taxon>
        <taxon>Endopterygota</taxon>
        <taxon>Diptera</taxon>
        <taxon>Brachycera</taxon>
        <taxon>Muscomorpha</taxon>
        <taxon>Ephydroidea</taxon>
        <taxon>Drosophilidae</taxon>
        <taxon>Drosophila</taxon>
        <taxon>Sophophora</taxon>
    </lineage>
</organism>
<reference evidence="2" key="1">
    <citation type="journal article" date="2023" name="Genome Biol. Evol.">
        <title>Long-read-based Genome Assembly of Drosophila gunungcola Reveals Fewer Chemosensory Genes in Flower-breeding Species.</title>
        <authorList>
            <person name="Negi A."/>
            <person name="Liao B.Y."/>
            <person name="Yeh S.D."/>
        </authorList>
    </citation>
    <scope>NUCLEOTIDE SEQUENCE</scope>
    <source>
        <strain evidence="2">Sukarami</strain>
    </source>
</reference>
<accession>A0A9P9YB33</accession>
<protein>
    <submittedName>
        <fullName evidence="2">Uncharacterized protein</fullName>
    </submittedName>
</protein>
<evidence type="ECO:0000313" key="2">
    <source>
        <dbReference type="EMBL" id="KAI8033671.1"/>
    </source>
</evidence>
<sequence>MLTYFGMCVATCVIFQSSTHIAWGCIVGAAVAVYIAVSEYWINSEAEGGHQPEIDTKQLEELIMKSL</sequence>